<evidence type="ECO:0000313" key="3">
    <source>
        <dbReference type="Proteomes" id="UP001187192"/>
    </source>
</evidence>
<feature type="compositionally biased region" description="Low complexity" evidence="1">
    <location>
        <begin position="60"/>
        <end position="72"/>
    </location>
</feature>
<evidence type="ECO:0000256" key="1">
    <source>
        <dbReference type="SAM" id="MobiDB-lite"/>
    </source>
</evidence>
<reference evidence="2" key="1">
    <citation type="submission" date="2023-07" db="EMBL/GenBank/DDBJ databases">
        <title>draft genome sequence of fig (Ficus carica).</title>
        <authorList>
            <person name="Takahashi T."/>
            <person name="Nishimura K."/>
        </authorList>
    </citation>
    <scope>NUCLEOTIDE SEQUENCE</scope>
</reference>
<dbReference type="AlphaFoldDB" id="A0AA88E1D9"/>
<sequence>MTTTSQTSPDSTKCIGAIRDRRPPSSVDSRFSQSPAIMALDSSANHEKWKRKREVESQISSSHRVGSPSVSRLLPCRNSTNNELRSPPTTEVREGRNEQGAEKEKKEEEEEEEEREGGVWEK</sequence>
<comment type="caution">
    <text evidence="2">The sequence shown here is derived from an EMBL/GenBank/DDBJ whole genome shotgun (WGS) entry which is preliminary data.</text>
</comment>
<feature type="compositionally biased region" description="Polar residues" evidence="1">
    <location>
        <begin position="77"/>
        <end position="89"/>
    </location>
</feature>
<gene>
    <name evidence="2" type="ORF">TIFTF001_033110</name>
</gene>
<keyword evidence="3" id="KW-1185">Reference proteome</keyword>
<feature type="region of interest" description="Disordered" evidence="1">
    <location>
        <begin position="1"/>
        <end position="122"/>
    </location>
</feature>
<name>A0AA88E1D9_FICCA</name>
<protein>
    <submittedName>
        <fullName evidence="2">Uncharacterized protein</fullName>
    </submittedName>
</protein>
<evidence type="ECO:0000313" key="2">
    <source>
        <dbReference type="EMBL" id="GMN64036.1"/>
    </source>
</evidence>
<organism evidence="2 3">
    <name type="scientific">Ficus carica</name>
    <name type="common">Common fig</name>
    <dbReference type="NCBI Taxonomy" id="3494"/>
    <lineage>
        <taxon>Eukaryota</taxon>
        <taxon>Viridiplantae</taxon>
        <taxon>Streptophyta</taxon>
        <taxon>Embryophyta</taxon>
        <taxon>Tracheophyta</taxon>
        <taxon>Spermatophyta</taxon>
        <taxon>Magnoliopsida</taxon>
        <taxon>eudicotyledons</taxon>
        <taxon>Gunneridae</taxon>
        <taxon>Pentapetalae</taxon>
        <taxon>rosids</taxon>
        <taxon>fabids</taxon>
        <taxon>Rosales</taxon>
        <taxon>Moraceae</taxon>
        <taxon>Ficeae</taxon>
        <taxon>Ficus</taxon>
    </lineage>
</organism>
<accession>A0AA88E1D9</accession>
<feature type="compositionally biased region" description="Basic and acidic residues" evidence="1">
    <location>
        <begin position="91"/>
        <end position="106"/>
    </location>
</feature>
<proteinExistence type="predicted"/>
<dbReference type="Proteomes" id="UP001187192">
    <property type="component" value="Unassembled WGS sequence"/>
</dbReference>
<dbReference type="EMBL" id="BTGU01000166">
    <property type="protein sequence ID" value="GMN64036.1"/>
    <property type="molecule type" value="Genomic_DNA"/>
</dbReference>
<feature type="compositionally biased region" description="Polar residues" evidence="1">
    <location>
        <begin position="1"/>
        <end position="11"/>
    </location>
</feature>